<dbReference type="Proteomes" id="UP001186974">
    <property type="component" value="Unassembled WGS sequence"/>
</dbReference>
<organism evidence="1 2">
    <name type="scientific">Coniosporium uncinatum</name>
    <dbReference type="NCBI Taxonomy" id="93489"/>
    <lineage>
        <taxon>Eukaryota</taxon>
        <taxon>Fungi</taxon>
        <taxon>Dikarya</taxon>
        <taxon>Ascomycota</taxon>
        <taxon>Pezizomycotina</taxon>
        <taxon>Dothideomycetes</taxon>
        <taxon>Dothideomycetes incertae sedis</taxon>
        <taxon>Coniosporium</taxon>
    </lineage>
</organism>
<evidence type="ECO:0000313" key="1">
    <source>
        <dbReference type="EMBL" id="KAK3051313.1"/>
    </source>
</evidence>
<comment type="caution">
    <text evidence="1">The sequence shown here is derived from an EMBL/GenBank/DDBJ whole genome shotgun (WGS) entry which is preliminary data.</text>
</comment>
<gene>
    <name evidence="1" type="ORF">LTS18_012450</name>
</gene>
<protein>
    <submittedName>
        <fullName evidence="1">Uncharacterized protein</fullName>
    </submittedName>
</protein>
<name>A0ACC3CX98_9PEZI</name>
<dbReference type="EMBL" id="JAWDJW010010063">
    <property type="protein sequence ID" value="KAK3051313.1"/>
    <property type="molecule type" value="Genomic_DNA"/>
</dbReference>
<sequence length="472" mass="51000">MSHILDVLTNRISSSDADLEVRQQAIHALGVLLGRTSGHSNLLPPQKRMAGLELLSERLRNELTRLDTVRAVEIVCLLAKDKSEFTSAWVEQTALELGAQLRKASRTLRGASLGALKTLAQGEATRANLTANATKQLVTLLLPILTDQNLDLHLLGPAFIILATFVSIEPSVAMDEQFVSAFGNPLKTAISGATLDALLNCVRTVGQTGTGKPLMGYLLQKVGLSGIPELTGKVIGNLLVAGMATNSTGVSLDAFTNELRTFKEDKRQVLALAVLGEAALRMGRQSPLQPQMFLDYFKGGSDIVPLHAAKALGRAGAGNVSVYVPFILSALEQPGSQQYLLLHSIREILDHEGAEAEVLPYAQDLWKHLIDASQVEDNKTIGAECIGRLAIIDPKTYLPQLQNFLTNSSSTVRGTAISAFRYTFADTDSTYDTHLSPLLTSMLTTMLNETDLENRRLALTTLNSATHNKPDL</sequence>
<proteinExistence type="predicted"/>
<evidence type="ECO:0000313" key="2">
    <source>
        <dbReference type="Proteomes" id="UP001186974"/>
    </source>
</evidence>
<reference evidence="1" key="1">
    <citation type="submission" date="2024-09" db="EMBL/GenBank/DDBJ databases">
        <title>Black Yeasts Isolated from many extreme environments.</title>
        <authorList>
            <person name="Coleine C."/>
            <person name="Stajich J.E."/>
            <person name="Selbmann L."/>
        </authorList>
    </citation>
    <scope>NUCLEOTIDE SEQUENCE</scope>
    <source>
        <strain evidence="1">CCFEE 5737</strain>
    </source>
</reference>
<feature type="non-terminal residue" evidence="1">
    <location>
        <position position="472"/>
    </location>
</feature>
<keyword evidence="2" id="KW-1185">Reference proteome</keyword>
<accession>A0ACC3CX98</accession>